<sequence>KYDSNHDVKIINKHIQGFCILTKQERIRRYIKENEKYKTKKDYNNGTIQEALDYVEKDFNRCFLHHNSKTTSCKCNLFDRYDYSACNYCNENCWQYRLPARCNDIENSCSYEFGEIAKTKNIKGKNQHTKK</sequence>
<organism evidence="1 2">
    <name type="scientific">Scutellospora calospora</name>
    <dbReference type="NCBI Taxonomy" id="85575"/>
    <lineage>
        <taxon>Eukaryota</taxon>
        <taxon>Fungi</taxon>
        <taxon>Fungi incertae sedis</taxon>
        <taxon>Mucoromycota</taxon>
        <taxon>Glomeromycotina</taxon>
        <taxon>Glomeromycetes</taxon>
        <taxon>Diversisporales</taxon>
        <taxon>Gigasporaceae</taxon>
        <taxon>Scutellospora</taxon>
    </lineage>
</organism>
<reference evidence="1" key="1">
    <citation type="submission" date="2021-06" db="EMBL/GenBank/DDBJ databases">
        <authorList>
            <person name="Kallberg Y."/>
            <person name="Tangrot J."/>
            <person name="Rosling A."/>
        </authorList>
    </citation>
    <scope>NUCLEOTIDE SEQUENCE</scope>
    <source>
        <strain evidence="1">AU212A</strain>
    </source>
</reference>
<evidence type="ECO:0000313" key="2">
    <source>
        <dbReference type="Proteomes" id="UP000789860"/>
    </source>
</evidence>
<gene>
    <name evidence="1" type="ORF">SCALOS_LOCUS8458</name>
</gene>
<proteinExistence type="predicted"/>
<name>A0ACA9NDQ6_9GLOM</name>
<feature type="non-terminal residue" evidence="1">
    <location>
        <position position="1"/>
    </location>
</feature>
<protein>
    <submittedName>
        <fullName evidence="1">8124_t:CDS:1</fullName>
    </submittedName>
</protein>
<keyword evidence="2" id="KW-1185">Reference proteome</keyword>
<comment type="caution">
    <text evidence="1">The sequence shown here is derived from an EMBL/GenBank/DDBJ whole genome shotgun (WGS) entry which is preliminary data.</text>
</comment>
<accession>A0ACA9NDQ6</accession>
<dbReference type="EMBL" id="CAJVPM010022412">
    <property type="protein sequence ID" value="CAG8644950.1"/>
    <property type="molecule type" value="Genomic_DNA"/>
</dbReference>
<evidence type="ECO:0000313" key="1">
    <source>
        <dbReference type="EMBL" id="CAG8644950.1"/>
    </source>
</evidence>
<dbReference type="Proteomes" id="UP000789860">
    <property type="component" value="Unassembled WGS sequence"/>
</dbReference>